<dbReference type="EMBL" id="BOQL01000045">
    <property type="protein sequence ID" value="GIM73662.1"/>
    <property type="molecule type" value="Genomic_DNA"/>
</dbReference>
<dbReference type="NCBIfam" id="TIGR00260">
    <property type="entry name" value="thrC"/>
    <property type="match status" value="1"/>
</dbReference>
<gene>
    <name evidence="8" type="ORF">Aau02nite_57080</name>
</gene>
<dbReference type="SUPFAM" id="SSF53686">
    <property type="entry name" value="Tryptophan synthase beta subunit-like PLP-dependent enzymes"/>
    <property type="match status" value="1"/>
</dbReference>
<organism evidence="8 9">
    <name type="scientific">Actinoplanes auranticolor</name>
    <dbReference type="NCBI Taxonomy" id="47988"/>
    <lineage>
        <taxon>Bacteria</taxon>
        <taxon>Bacillati</taxon>
        <taxon>Actinomycetota</taxon>
        <taxon>Actinomycetes</taxon>
        <taxon>Micromonosporales</taxon>
        <taxon>Micromonosporaceae</taxon>
        <taxon>Actinoplanes</taxon>
    </lineage>
</organism>
<dbReference type="InterPro" id="IPR001926">
    <property type="entry name" value="TrpB-like_PALP"/>
</dbReference>
<dbReference type="GO" id="GO:0004794">
    <property type="term" value="F:threonine deaminase activity"/>
    <property type="evidence" value="ECO:0007669"/>
    <property type="project" value="TreeGrafter"/>
</dbReference>
<evidence type="ECO:0000313" key="8">
    <source>
        <dbReference type="EMBL" id="GIM73662.1"/>
    </source>
</evidence>
<keyword evidence="9" id="KW-1185">Reference proteome</keyword>
<evidence type="ECO:0000256" key="5">
    <source>
        <dbReference type="NCBIfam" id="TIGR00260"/>
    </source>
</evidence>
<dbReference type="AlphaFoldDB" id="A0A919VRZ0"/>
<dbReference type="Gene3D" id="3.40.50.1100">
    <property type="match status" value="2"/>
</dbReference>
<dbReference type="GO" id="GO:0003941">
    <property type="term" value="F:L-serine ammonia-lyase activity"/>
    <property type="evidence" value="ECO:0007669"/>
    <property type="project" value="TreeGrafter"/>
</dbReference>
<accession>A0A919VRZ0</accession>
<comment type="caution">
    <text evidence="8">The sequence shown here is derived from an EMBL/GenBank/DDBJ whole genome shotgun (WGS) entry which is preliminary data.</text>
</comment>
<keyword evidence="4" id="KW-0456">Lyase</keyword>
<dbReference type="GO" id="GO:0004795">
    <property type="term" value="F:threonine synthase activity"/>
    <property type="evidence" value="ECO:0007669"/>
    <property type="project" value="UniProtKB-UniRule"/>
</dbReference>
<dbReference type="GO" id="GO:0006567">
    <property type="term" value="P:L-threonine catabolic process"/>
    <property type="evidence" value="ECO:0007669"/>
    <property type="project" value="TreeGrafter"/>
</dbReference>
<dbReference type="CDD" id="cd01563">
    <property type="entry name" value="Thr-synth_1"/>
    <property type="match status" value="1"/>
</dbReference>
<protein>
    <recommendedName>
        <fullName evidence="5">Threonine synthase</fullName>
        <ecNumber evidence="5">4.2.3.1</ecNumber>
    </recommendedName>
</protein>
<sequence length="450" mass="47095">MWQVLIPSPRASTDAGGKMRRSLIVTSTVDAPRQSTSPARALVCRGCGAEFPLAAQHACYECFGPLEVAYDPAALAAVTREQIEAGPQNIWRYAALLPTGQDPATRVTLDPGLTPLVSAAALAAEVGLRAPLWVKDDSANPTHSFKDRVVSVALTAARELGFTRFACASTGNLANSVAAHAARAGVPSIVFIPGDLEQGKVITTAVYGGELVAIDGSYDDVNRLCGELVETDEFEDTAFVNVNVRPFYAEGSKTLGYEVAEQLGWRIPAQVVVPMASGELLTKIDKAFSELVEIGLVEAPEGGWTVFGAQSAGCNPIATALHNGTDQIIPVKPTGIAKSLNIGDPAAGSYAIEAVTRTGGWMDYADDDEIRDAIQLLARTTGVFAETAGGVTVAVLKKLVASGKLDPDKETVVYNTGEGLKTLDAVAGQVGPTHRIKPSLRGARDAGLLG</sequence>
<comment type="similarity">
    <text evidence="2">Belongs to the threonine synthase family.</text>
</comment>
<evidence type="ECO:0000259" key="7">
    <source>
        <dbReference type="Pfam" id="PF00291"/>
    </source>
</evidence>
<dbReference type="Proteomes" id="UP000681340">
    <property type="component" value="Unassembled WGS sequence"/>
</dbReference>
<evidence type="ECO:0000256" key="2">
    <source>
        <dbReference type="ARBA" id="ARBA00005517"/>
    </source>
</evidence>
<evidence type="ECO:0000256" key="4">
    <source>
        <dbReference type="ARBA" id="ARBA00023239"/>
    </source>
</evidence>
<dbReference type="GO" id="GO:0009088">
    <property type="term" value="P:threonine biosynthetic process"/>
    <property type="evidence" value="ECO:0007669"/>
    <property type="project" value="UniProtKB-UniRule"/>
</dbReference>
<dbReference type="PANTHER" id="PTHR48078">
    <property type="entry name" value="THREONINE DEHYDRATASE, MITOCHONDRIAL-RELATED"/>
    <property type="match status" value="1"/>
</dbReference>
<evidence type="ECO:0000256" key="3">
    <source>
        <dbReference type="ARBA" id="ARBA00022898"/>
    </source>
</evidence>
<reference evidence="8" key="1">
    <citation type="submission" date="2021-03" db="EMBL/GenBank/DDBJ databases">
        <title>Whole genome shotgun sequence of Actinoplanes auranticolor NBRC 12245.</title>
        <authorList>
            <person name="Komaki H."/>
            <person name="Tamura T."/>
        </authorList>
    </citation>
    <scope>NUCLEOTIDE SEQUENCE</scope>
    <source>
        <strain evidence="8">NBRC 12245</strain>
    </source>
</reference>
<dbReference type="InterPro" id="IPR036052">
    <property type="entry name" value="TrpB-like_PALP_sf"/>
</dbReference>
<evidence type="ECO:0000313" key="9">
    <source>
        <dbReference type="Proteomes" id="UP000681340"/>
    </source>
</evidence>
<evidence type="ECO:0000256" key="1">
    <source>
        <dbReference type="ARBA" id="ARBA00001933"/>
    </source>
</evidence>
<dbReference type="InterPro" id="IPR050147">
    <property type="entry name" value="Ser/Thr_Dehydratase"/>
</dbReference>
<dbReference type="InterPro" id="IPR004450">
    <property type="entry name" value="Thr_synthase-like"/>
</dbReference>
<evidence type="ECO:0000256" key="6">
    <source>
        <dbReference type="PIRSR" id="PIRSR604450-51"/>
    </source>
</evidence>
<feature type="modified residue" description="N6-(pyridoxal phosphate)lysine" evidence="6">
    <location>
        <position position="146"/>
    </location>
</feature>
<name>A0A919VRZ0_9ACTN</name>
<dbReference type="PANTHER" id="PTHR48078:SF6">
    <property type="entry name" value="L-THREONINE DEHYDRATASE CATABOLIC TDCB"/>
    <property type="match status" value="1"/>
</dbReference>
<keyword evidence="3 6" id="KW-0663">Pyridoxal phosphate</keyword>
<dbReference type="GO" id="GO:0006565">
    <property type="term" value="P:L-serine catabolic process"/>
    <property type="evidence" value="ECO:0007669"/>
    <property type="project" value="TreeGrafter"/>
</dbReference>
<feature type="domain" description="Tryptophan synthase beta chain-like PALP" evidence="7">
    <location>
        <begin position="108"/>
        <end position="417"/>
    </location>
</feature>
<comment type="cofactor">
    <cofactor evidence="1 6">
        <name>pyridoxal 5'-phosphate</name>
        <dbReference type="ChEBI" id="CHEBI:597326"/>
    </cofactor>
</comment>
<dbReference type="GO" id="GO:0009097">
    <property type="term" value="P:isoleucine biosynthetic process"/>
    <property type="evidence" value="ECO:0007669"/>
    <property type="project" value="TreeGrafter"/>
</dbReference>
<dbReference type="Pfam" id="PF00291">
    <property type="entry name" value="PALP"/>
    <property type="match status" value="1"/>
</dbReference>
<proteinExistence type="inferred from homology"/>
<dbReference type="EC" id="4.2.3.1" evidence="5"/>